<dbReference type="Proteomes" id="UP001054945">
    <property type="component" value="Unassembled WGS sequence"/>
</dbReference>
<gene>
    <name evidence="1" type="ORF">CEXT_48571</name>
</gene>
<comment type="caution">
    <text evidence="1">The sequence shown here is derived from an EMBL/GenBank/DDBJ whole genome shotgun (WGS) entry which is preliminary data.</text>
</comment>
<organism evidence="1 2">
    <name type="scientific">Caerostris extrusa</name>
    <name type="common">Bark spider</name>
    <name type="synonym">Caerostris bankana</name>
    <dbReference type="NCBI Taxonomy" id="172846"/>
    <lineage>
        <taxon>Eukaryota</taxon>
        <taxon>Metazoa</taxon>
        <taxon>Ecdysozoa</taxon>
        <taxon>Arthropoda</taxon>
        <taxon>Chelicerata</taxon>
        <taxon>Arachnida</taxon>
        <taxon>Araneae</taxon>
        <taxon>Araneomorphae</taxon>
        <taxon>Entelegynae</taxon>
        <taxon>Araneoidea</taxon>
        <taxon>Araneidae</taxon>
        <taxon>Caerostris</taxon>
    </lineage>
</organism>
<accession>A0AAV4N2Z1</accession>
<keyword evidence="2" id="KW-1185">Reference proteome</keyword>
<sequence length="103" mass="11559">MATFHCLVETPVCLDVLTVNRRHRTINRRSVILYSHRCPRQEFLTPCVRLSGGDWCQGGQQNPFSSALGKYREIGDQDLRDGGLVKLSPGGCVTYILGSDHKR</sequence>
<reference evidence="1 2" key="1">
    <citation type="submission" date="2021-06" db="EMBL/GenBank/DDBJ databases">
        <title>Caerostris extrusa draft genome.</title>
        <authorList>
            <person name="Kono N."/>
            <person name="Arakawa K."/>
        </authorList>
    </citation>
    <scope>NUCLEOTIDE SEQUENCE [LARGE SCALE GENOMIC DNA]</scope>
</reference>
<evidence type="ECO:0000313" key="1">
    <source>
        <dbReference type="EMBL" id="GIX78378.1"/>
    </source>
</evidence>
<evidence type="ECO:0000313" key="2">
    <source>
        <dbReference type="Proteomes" id="UP001054945"/>
    </source>
</evidence>
<dbReference type="AlphaFoldDB" id="A0AAV4N2Z1"/>
<protein>
    <submittedName>
        <fullName evidence="1">Uncharacterized protein</fullName>
    </submittedName>
</protein>
<proteinExistence type="predicted"/>
<name>A0AAV4N2Z1_CAEEX</name>
<dbReference type="EMBL" id="BPLR01002834">
    <property type="protein sequence ID" value="GIX78378.1"/>
    <property type="molecule type" value="Genomic_DNA"/>
</dbReference>